<name>A0A235EMK7_9BURK</name>
<evidence type="ECO:0000313" key="2">
    <source>
        <dbReference type="EMBL" id="OYD50264.1"/>
    </source>
</evidence>
<evidence type="ECO:0000256" key="1">
    <source>
        <dbReference type="SAM" id="Phobius"/>
    </source>
</evidence>
<keyword evidence="3" id="KW-1185">Reference proteome</keyword>
<reference evidence="2 3" key="1">
    <citation type="submission" date="2017-07" db="EMBL/GenBank/DDBJ databases">
        <title>Acidovorax KNDSW TSA 6 genome sequence and assembly.</title>
        <authorList>
            <person name="Mayilraj S."/>
        </authorList>
    </citation>
    <scope>NUCLEOTIDE SEQUENCE [LARGE SCALE GENOMIC DNA]</scope>
    <source>
        <strain evidence="2 3">KNDSW-TSA6</strain>
    </source>
</reference>
<evidence type="ECO:0000313" key="3">
    <source>
        <dbReference type="Proteomes" id="UP000215441"/>
    </source>
</evidence>
<proteinExistence type="predicted"/>
<keyword evidence="1" id="KW-1133">Transmembrane helix</keyword>
<comment type="caution">
    <text evidence="2">The sequence shown here is derived from an EMBL/GenBank/DDBJ whole genome shotgun (WGS) entry which is preliminary data.</text>
</comment>
<dbReference type="EMBL" id="NOIG01000006">
    <property type="protein sequence ID" value="OYD50264.1"/>
    <property type="molecule type" value="Genomic_DNA"/>
</dbReference>
<dbReference type="AlphaFoldDB" id="A0A235EMK7"/>
<keyword evidence="1" id="KW-0812">Transmembrane</keyword>
<organism evidence="2 3">
    <name type="scientific">Acidovorax kalamii</name>
    <dbReference type="NCBI Taxonomy" id="2004485"/>
    <lineage>
        <taxon>Bacteria</taxon>
        <taxon>Pseudomonadati</taxon>
        <taxon>Pseudomonadota</taxon>
        <taxon>Betaproteobacteria</taxon>
        <taxon>Burkholderiales</taxon>
        <taxon>Comamonadaceae</taxon>
        <taxon>Acidovorax</taxon>
    </lineage>
</organism>
<gene>
    <name evidence="2" type="ORF">CBY09_09355</name>
</gene>
<dbReference type="Proteomes" id="UP000215441">
    <property type="component" value="Unassembled WGS sequence"/>
</dbReference>
<feature type="transmembrane region" description="Helical" evidence="1">
    <location>
        <begin position="63"/>
        <end position="83"/>
    </location>
</feature>
<keyword evidence="1" id="KW-0472">Membrane</keyword>
<protein>
    <submittedName>
        <fullName evidence="2">Uncharacterized protein</fullName>
    </submittedName>
</protein>
<accession>A0A235EMK7</accession>
<sequence length="93" mass="10738">MFMVFHSPMIKTDTIGAVENIDRNYVHRDQLTPAQISELNEYKRAIQTNEDAHWGRHRFSRMVVIYGFSLSAALSLVVAWFLARRVCPNPSQS</sequence>